<dbReference type="InterPro" id="IPR007391">
    <property type="entry name" value="Vancomycin_resist_VanW"/>
</dbReference>
<dbReference type="Pfam" id="PF12229">
    <property type="entry name" value="PG_binding_4"/>
    <property type="match status" value="1"/>
</dbReference>
<accession>A0A2M8EMJ0</accession>
<dbReference type="AlphaFoldDB" id="A0A2M8EMJ0"/>
<evidence type="ECO:0000313" key="4">
    <source>
        <dbReference type="Proteomes" id="UP000229756"/>
    </source>
</evidence>
<dbReference type="InterPro" id="IPR022029">
    <property type="entry name" value="YoaR-like_PG-bd"/>
</dbReference>
<dbReference type="EMBL" id="PFSJ01000006">
    <property type="protein sequence ID" value="PJC23949.1"/>
    <property type="molecule type" value="Genomic_DNA"/>
</dbReference>
<dbReference type="InterPro" id="IPR052913">
    <property type="entry name" value="Glycopeptide_resist_protein"/>
</dbReference>
<evidence type="ECO:0000313" key="3">
    <source>
        <dbReference type="EMBL" id="PJC23949.1"/>
    </source>
</evidence>
<evidence type="ECO:0000259" key="2">
    <source>
        <dbReference type="Pfam" id="PF12229"/>
    </source>
</evidence>
<reference evidence="4" key="1">
    <citation type="submission" date="2017-09" db="EMBL/GenBank/DDBJ databases">
        <title>Depth-based differentiation of microbial function through sediment-hosted aquifers and enrichment of novel symbionts in the deep terrestrial subsurface.</title>
        <authorList>
            <person name="Probst A.J."/>
            <person name="Ladd B."/>
            <person name="Jarett J.K."/>
            <person name="Geller-Mcgrath D.E."/>
            <person name="Sieber C.M.K."/>
            <person name="Emerson J.B."/>
            <person name="Anantharaman K."/>
            <person name="Thomas B.C."/>
            <person name="Malmstrom R."/>
            <person name="Stieglmeier M."/>
            <person name="Klingl A."/>
            <person name="Woyke T."/>
            <person name="Ryan C.M."/>
            <person name="Banfield J.F."/>
        </authorList>
    </citation>
    <scope>NUCLEOTIDE SEQUENCE [LARGE SCALE GENOMIC DNA]</scope>
</reference>
<comment type="caution">
    <text evidence="3">The sequence shown here is derived from an EMBL/GenBank/DDBJ whole genome shotgun (WGS) entry which is preliminary data.</text>
</comment>
<dbReference type="Pfam" id="PF04294">
    <property type="entry name" value="VanW"/>
    <property type="match status" value="1"/>
</dbReference>
<proteinExistence type="predicted"/>
<name>A0A2M8EMJ0_UNCKA</name>
<keyword evidence="1" id="KW-1133">Transmembrane helix</keyword>
<keyword evidence="1" id="KW-0472">Membrane</keyword>
<evidence type="ECO:0000256" key="1">
    <source>
        <dbReference type="SAM" id="Phobius"/>
    </source>
</evidence>
<gene>
    <name evidence="3" type="ORF">CO058_00880</name>
</gene>
<organism evidence="3 4">
    <name type="scientific">candidate division WWE3 bacterium CG_4_9_14_0_2_um_filter_35_11</name>
    <dbReference type="NCBI Taxonomy" id="1975077"/>
    <lineage>
        <taxon>Bacteria</taxon>
        <taxon>Katanobacteria</taxon>
    </lineage>
</organism>
<dbReference type="PANTHER" id="PTHR35788:SF1">
    <property type="entry name" value="EXPORTED PROTEIN"/>
    <property type="match status" value="1"/>
</dbReference>
<feature type="transmembrane region" description="Helical" evidence="1">
    <location>
        <begin position="20"/>
        <end position="41"/>
    </location>
</feature>
<protein>
    <recommendedName>
        <fullName evidence="2">YoaR-like putative peptidoglycan binding domain-containing protein</fullName>
    </recommendedName>
</protein>
<sequence>MMVKTVIGNKRSKYKKPSRLWIGLSIVYFSLMIIFISYHVYFAKRIIPGVYVNDLYVGGMDIESAVKFLSDKNPYEKNDVSVVINGTDPVIIKPTDIDFEVLYVKTAKDAFGIGRSENFTKDFLSKLSFFNKKTKIKFLYDFSADQMQNMINSIVESKIETVIEPSFQISKSGELIIVDGQIGQVLDDNLQSKIAESMSGNDTALINISSTQVIPKFSKADLEFLEQSVIDITNVNYDLVFDSYSKKLTKTDLLSFIDTIKDSSGVSLSTNENNISKFLNGVAIDIDRGPRVQVLTVKEERALEFVAPQNGQKLKIEETVDAIKSAINTKTSKIGLVVEVTKPPENENSFGVKEIVGIGSSKFKGSITGRIKNIELAASRVNGVLVAPGEIFSFNDAVGEISSKTGYSTAYIISQGRTVLGDGGGVCQVSTTLFRAALDAGLPIVERNAHSYRVSYYEQDSAPGIDATIYSPSVDLRFKNDTPGYILITSEFSSKDSSLSFSIYGTKDGRVVDMTTPVVLSRTRPPATIYEEDSSLPVGVKKQVEHSVWGASVKFDRTVKSKDGEIMYQDTFKSNYRPWGAVYKIGV</sequence>
<feature type="domain" description="YoaR-like putative peptidoglycan binding" evidence="2">
    <location>
        <begin position="92"/>
        <end position="197"/>
    </location>
</feature>
<keyword evidence="1" id="KW-0812">Transmembrane</keyword>
<dbReference type="Proteomes" id="UP000229756">
    <property type="component" value="Unassembled WGS sequence"/>
</dbReference>
<dbReference type="PANTHER" id="PTHR35788">
    <property type="entry name" value="EXPORTED PROTEIN-RELATED"/>
    <property type="match status" value="1"/>
</dbReference>